<dbReference type="STRING" id="39966.A0A369J2S1"/>
<dbReference type="InterPro" id="IPR012337">
    <property type="entry name" value="RNaseH-like_sf"/>
</dbReference>
<comment type="caution">
    <text evidence="10">The sequence shown here is derived from an EMBL/GenBank/DDBJ whole genome shotgun (WGS) entry which is preliminary data.</text>
</comment>
<dbReference type="InterPro" id="IPR036397">
    <property type="entry name" value="RNaseH_sf"/>
</dbReference>
<dbReference type="InParanoid" id="A0A369J2S1"/>
<comment type="subcellular location">
    <subcellularLocation>
        <location evidence="1">Nucleus</location>
    </subcellularLocation>
</comment>
<comment type="similarity">
    <text evidence="2">Belongs to the REXO1/REXO3 family.</text>
</comment>
<keyword evidence="4" id="KW-0378">Hydrolase</keyword>
<organism evidence="10 11">
    <name type="scientific">Hypsizygus marmoreus</name>
    <name type="common">White beech mushroom</name>
    <name type="synonym">Agaricus marmoreus</name>
    <dbReference type="NCBI Taxonomy" id="39966"/>
    <lineage>
        <taxon>Eukaryota</taxon>
        <taxon>Fungi</taxon>
        <taxon>Dikarya</taxon>
        <taxon>Basidiomycota</taxon>
        <taxon>Agaricomycotina</taxon>
        <taxon>Agaricomycetes</taxon>
        <taxon>Agaricomycetidae</taxon>
        <taxon>Agaricales</taxon>
        <taxon>Tricholomatineae</taxon>
        <taxon>Lyophyllaceae</taxon>
        <taxon>Hypsizygus</taxon>
    </lineage>
</organism>
<dbReference type="InterPro" id="IPR034922">
    <property type="entry name" value="REX1-like_exo"/>
</dbReference>
<evidence type="ECO:0000256" key="6">
    <source>
        <dbReference type="ARBA" id="ARBA00023242"/>
    </source>
</evidence>
<dbReference type="Proteomes" id="UP000076154">
    <property type="component" value="Unassembled WGS sequence"/>
</dbReference>
<gene>
    <name evidence="10" type="ORF">Hypma_003012</name>
</gene>
<evidence type="ECO:0000256" key="2">
    <source>
        <dbReference type="ARBA" id="ARBA00006357"/>
    </source>
</evidence>
<feature type="region of interest" description="Disordered" evidence="7">
    <location>
        <begin position="50"/>
        <end position="84"/>
    </location>
</feature>
<dbReference type="PANTHER" id="PTHR12801:SF115">
    <property type="entry name" value="FI18136P1-RELATED"/>
    <property type="match status" value="1"/>
</dbReference>
<evidence type="ECO:0000256" key="1">
    <source>
        <dbReference type="ARBA" id="ARBA00004123"/>
    </source>
</evidence>
<dbReference type="GO" id="GO:0004527">
    <property type="term" value="F:exonuclease activity"/>
    <property type="evidence" value="ECO:0007669"/>
    <property type="project" value="UniProtKB-KW"/>
</dbReference>
<evidence type="ECO:0000256" key="7">
    <source>
        <dbReference type="SAM" id="MobiDB-lite"/>
    </source>
</evidence>
<dbReference type="FunCoup" id="A0A369J2S1">
    <property type="interactions" value="333"/>
</dbReference>
<evidence type="ECO:0000256" key="5">
    <source>
        <dbReference type="ARBA" id="ARBA00022839"/>
    </source>
</evidence>
<reference evidence="10" key="1">
    <citation type="submission" date="2018-04" db="EMBL/GenBank/DDBJ databases">
        <title>Whole genome sequencing of Hypsizygus marmoreus.</title>
        <authorList>
            <person name="Choi I.-G."/>
            <person name="Min B."/>
            <person name="Kim J.-G."/>
            <person name="Kim S."/>
            <person name="Oh Y.-L."/>
            <person name="Kong W.-S."/>
            <person name="Park H."/>
            <person name="Jeong J."/>
            <person name="Song E.-S."/>
        </authorList>
    </citation>
    <scope>NUCLEOTIDE SEQUENCE [LARGE SCALE GENOMIC DNA]</scope>
    <source>
        <strain evidence="10">51987-8</strain>
    </source>
</reference>
<evidence type="ECO:0000256" key="4">
    <source>
        <dbReference type="ARBA" id="ARBA00022801"/>
    </source>
</evidence>
<dbReference type="SMART" id="SM00479">
    <property type="entry name" value="EXOIII"/>
    <property type="match status" value="1"/>
</dbReference>
<sequence length="696" mass="77012">MLLPNTIKHLRFLLLHFSIRLVNVTRSQTLSTPRFILRTLLNLAKKSKKMKRLQLSSPQSGETPKLKKLKTNGLPGEASQMDGDGWTKVEKRKHKKAKKAEIKVDMTQPRFMYNNAEIIKRNHAIGIDEIRELVLHVISDAPPPNWLRVDNAHQIQKVVTLLIPGLTPELLSLPPLPTSATVNPNIPLSIPLLPRTPNAETPPQVPFIAATFSHACPTRAPGDQNRMHSVLSAFFHGPVSGEEKKRRIMQRLLSENIRDRDPSQYLLTLEQMIENEYPIPSYLADVFEQPEGWVETPRHTHHDQLFSSAAKGKNTHHQKIYAIDCEMCLTEDGKELARVCIIDFHSDKVVYDQLVKPYKPITDYLTRWSGITAEALAPVTTTLAEVQAHVLRLLSPPPANPFSTTSPSPPPPTPILIGHSLESDLKALKICHPYCIDTALMYHHPRGRPMKPGLAWLTKKWCGREIQMGGEGGHNPEEDARACLDLLRKKLEGGPGFGEFKTDLESIFERMARSNRRAGGGVGSIKSAVVDHGNPSVMHGNKANTAVGCSGDDEVLTALLEVIPSHSFAFGRFMGLADTLGWTTPKPVHDALPSAPPPPATPDTLTPVLEKLNLHLKTLHSSLPSRTALVIFTGHSDPRTMATLNARKTVFENAIRSGKTGEEIGPDGRWTASDARELESAVELAKRGLLFLGIKP</sequence>
<keyword evidence="6" id="KW-0539">Nucleus</keyword>
<dbReference type="CDD" id="cd06145">
    <property type="entry name" value="REX1_like"/>
    <property type="match status" value="1"/>
</dbReference>
<dbReference type="OrthoDB" id="206335at2759"/>
<keyword evidence="8" id="KW-0732">Signal</keyword>
<dbReference type="FunFam" id="3.30.420.10:FF:000031">
    <property type="entry name" value="RNA exonuclease 1"/>
    <property type="match status" value="1"/>
</dbReference>
<dbReference type="GO" id="GO:0003676">
    <property type="term" value="F:nucleic acid binding"/>
    <property type="evidence" value="ECO:0007669"/>
    <property type="project" value="InterPro"/>
</dbReference>
<feature type="chain" id="PRO_5016960621" description="Exonuclease domain-containing protein" evidence="8">
    <location>
        <begin position="25"/>
        <end position="696"/>
    </location>
</feature>
<keyword evidence="3" id="KW-0540">Nuclease</keyword>
<evidence type="ECO:0000313" key="11">
    <source>
        <dbReference type="Proteomes" id="UP000076154"/>
    </source>
</evidence>
<dbReference type="GO" id="GO:0010629">
    <property type="term" value="P:negative regulation of gene expression"/>
    <property type="evidence" value="ECO:0007669"/>
    <property type="project" value="UniProtKB-ARBA"/>
</dbReference>
<dbReference type="PANTHER" id="PTHR12801">
    <property type="entry name" value="RNA EXONUCLEASE REXO1 / RECO3 FAMILY MEMBER-RELATED"/>
    <property type="match status" value="1"/>
</dbReference>
<feature type="domain" description="Exonuclease" evidence="9">
    <location>
        <begin position="319"/>
        <end position="496"/>
    </location>
</feature>
<dbReference type="AlphaFoldDB" id="A0A369J2S1"/>
<evidence type="ECO:0000256" key="8">
    <source>
        <dbReference type="SAM" id="SignalP"/>
    </source>
</evidence>
<dbReference type="EMBL" id="LUEZ02000126">
    <property type="protein sequence ID" value="RDB16329.1"/>
    <property type="molecule type" value="Genomic_DNA"/>
</dbReference>
<keyword evidence="11" id="KW-1185">Reference proteome</keyword>
<dbReference type="InterPro" id="IPR013520">
    <property type="entry name" value="Ribonucl_H"/>
</dbReference>
<evidence type="ECO:0000313" key="10">
    <source>
        <dbReference type="EMBL" id="RDB16329.1"/>
    </source>
</evidence>
<dbReference type="GO" id="GO:0005634">
    <property type="term" value="C:nucleus"/>
    <property type="evidence" value="ECO:0007669"/>
    <property type="project" value="UniProtKB-SubCell"/>
</dbReference>
<evidence type="ECO:0000256" key="3">
    <source>
        <dbReference type="ARBA" id="ARBA00022722"/>
    </source>
</evidence>
<dbReference type="InterPro" id="IPR047021">
    <property type="entry name" value="REXO1/3/4-like"/>
</dbReference>
<dbReference type="SUPFAM" id="SSF53098">
    <property type="entry name" value="Ribonuclease H-like"/>
    <property type="match status" value="1"/>
</dbReference>
<accession>A0A369J2S1</accession>
<feature type="signal peptide" evidence="8">
    <location>
        <begin position="1"/>
        <end position="24"/>
    </location>
</feature>
<proteinExistence type="inferred from homology"/>
<name>A0A369J2S1_HYPMA</name>
<evidence type="ECO:0000259" key="9">
    <source>
        <dbReference type="SMART" id="SM00479"/>
    </source>
</evidence>
<protein>
    <recommendedName>
        <fullName evidence="9">Exonuclease domain-containing protein</fullName>
    </recommendedName>
</protein>
<dbReference type="Gene3D" id="3.30.420.10">
    <property type="entry name" value="Ribonuclease H-like superfamily/Ribonuclease H"/>
    <property type="match status" value="1"/>
</dbReference>
<keyword evidence="5" id="KW-0269">Exonuclease</keyword>